<dbReference type="InterPro" id="IPR052715">
    <property type="entry name" value="RAYT_transposase"/>
</dbReference>
<dbReference type="PANTHER" id="PTHR36966">
    <property type="entry name" value="REP-ASSOCIATED TYROSINE TRANSPOSASE"/>
    <property type="match status" value="1"/>
</dbReference>
<comment type="caution">
    <text evidence="1">The sequence shown here is derived from an EMBL/GenBank/DDBJ whole genome shotgun (WGS) entry which is preliminary data.</text>
</comment>
<dbReference type="PANTHER" id="PTHR36966:SF1">
    <property type="entry name" value="REP-ASSOCIATED TYROSINE TRANSPOSASE"/>
    <property type="match status" value="1"/>
</dbReference>
<protein>
    <submittedName>
        <fullName evidence="1">REP element-mobilizing transposase RayT</fullName>
    </submittedName>
</protein>
<sequence length="108" mass="12295">MPDHAHWLLQLGNESLERVVARMKSAVSRNLHHSWGNTRPIWARAFHDRAMRRDEDLHAAARYVVANPLRAGLSRSLADYPFWDAVWLDGENARARTSARAGIVPSQD</sequence>
<name>A0ABU1XVY3_9GAMM</name>
<dbReference type="InterPro" id="IPR036515">
    <property type="entry name" value="Transposase_17_sf"/>
</dbReference>
<dbReference type="EMBL" id="JAVDWO010000005">
    <property type="protein sequence ID" value="MDR7192916.1"/>
    <property type="molecule type" value="Genomic_DNA"/>
</dbReference>
<gene>
    <name evidence="1" type="ORF">J2W68_001632</name>
</gene>
<organism evidence="1 2">
    <name type="scientific">Luteimonas terrae</name>
    <dbReference type="NCBI Taxonomy" id="1530191"/>
    <lineage>
        <taxon>Bacteria</taxon>
        <taxon>Pseudomonadati</taxon>
        <taxon>Pseudomonadota</taxon>
        <taxon>Gammaproteobacteria</taxon>
        <taxon>Lysobacterales</taxon>
        <taxon>Lysobacteraceae</taxon>
        <taxon>Luteimonas</taxon>
    </lineage>
</organism>
<accession>A0ABU1XVY3</accession>
<evidence type="ECO:0000313" key="1">
    <source>
        <dbReference type="EMBL" id="MDR7192916.1"/>
    </source>
</evidence>
<keyword evidence="2" id="KW-1185">Reference proteome</keyword>
<evidence type="ECO:0000313" key="2">
    <source>
        <dbReference type="Proteomes" id="UP001256588"/>
    </source>
</evidence>
<proteinExistence type="predicted"/>
<reference evidence="1 2" key="1">
    <citation type="submission" date="2023-07" db="EMBL/GenBank/DDBJ databases">
        <title>Sorghum-associated microbial communities from plants grown in Nebraska, USA.</title>
        <authorList>
            <person name="Schachtman D."/>
        </authorList>
    </citation>
    <scope>NUCLEOTIDE SEQUENCE [LARGE SCALE GENOMIC DNA]</scope>
    <source>
        <strain evidence="1 2">4099</strain>
    </source>
</reference>
<dbReference type="Gene3D" id="3.30.70.1290">
    <property type="entry name" value="Transposase IS200-like"/>
    <property type="match status" value="1"/>
</dbReference>
<dbReference type="Proteomes" id="UP001256588">
    <property type="component" value="Unassembled WGS sequence"/>
</dbReference>
<dbReference type="NCBIfam" id="NF047646">
    <property type="entry name" value="REP_Tyr_transpos"/>
    <property type="match status" value="1"/>
</dbReference>
<dbReference type="SUPFAM" id="SSF143422">
    <property type="entry name" value="Transposase IS200-like"/>
    <property type="match status" value="1"/>
</dbReference>